<dbReference type="PANTHER" id="PTHR34818:SF1">
    <property type="entry name" value="PROTEIN BLI-3"/>
    <property type="match status" value="1"/>
</dbReference>
<keyword evidence="3" id="KW-1185">Reference proteome</keyword>
<dbReference type="AlphaFoldDB" id="B4D2V5"/>
<proteinExistence type="predicted"/>
<dbReference type="STRING" id="497964.CfE428DRAFT_3243"/>
<comment type="caution">
    <text evidence="2">The sequence shown here is derived from an EMBL/GenBank/DDBJ whole genome shotgun (WGS) entry which is preliminary data.</text>
</comment>
<evidence type="ECO:0000313" key="3">
    <source>
        <dbReference type="Proteomes" id="UP000005824"/>
    </source>
</evidence>
<gene>
    <name evidence="2" type="ORF">CfE428DRAFT_3243</name>
</gene>
<sequence length="172" mass="19429">MNNAPTLENDSFDIEDSDDIIGVAKGLVDGRHFGVLSTINQDGKPEVRWMSTLSFDDFPRFYTLTHPHSRKVEQIKHHPSVNWMFSNHNLSLILNLIGRARVLTDTPTLKRVWQKIEDKSHAYFLKQYAKAPGFVVIETTVEVIECTSPCNALHFTVSPELLAHAHPSPPNA</sequence>
<dbReference type="InterPro" id="IPR052917">
    <property type="entry name" value="Stress-Dev_Protein"/>
</dbReference>
<dbReference type="Gene3D" id="2.30.110.10">
    <property type="entry name" value="Electron Transport, Fmn-binding Protein, Chain A"/>
    <property type="match status" value="1"/>
</dbReference>
<evidence type="ECO:0000313" key="2">
    <source>
        <dbReference type="EMBL" id="EDY19066.1"/>
    </source>
</evidence>
<dbReference type="InterPro" id="IPR011576">
    <property type="entry name" value="Pyridox_Oxase_N"/>
</dbReference>
<dbReference type="eggNOG" id="ENOG5033Y5Q">
    <property type="taxonomic scope" value="Bacteria"/>
</dbReference>
<protein>
    <submittedName>
        <fullName evidence="2">Pyridoxamine 5'-phosphate oxidase-related FMN-binding</fullName>
    </submittedName>
</protein>
<reference evidence="2 3" key="1">
    <citation type="journal article" date="2011" name="J. Bacteriol.">
        <title>Genome sequence of Chthoniobacter flavus Ellin428, an aerobic heterotrophic soil bacterium.</title>
        <authorList>
            <person name="Kant R."/>
            <person name="van Passel M.W."/>
            <person name="Palva A."/>
            <person name="Lucas S."/>
            <person name="Lapidus A."/>
            <person name="Glavina Del Rio T."/>
            <person name="Dalin E."/>
            <person name="Tice H."/>
            <person name="Bruce D."/>
            <person name="Goodwin L."/>
            <person name="Pitluck S."/>
            <person name="Larimer F.W."/>
            <person name="Land M.L."/>
            <person name="Hauser L."/>
            <person name="Sangwan P."/>
            <person name="de Vos W.M."/>
            <person name="Janssen P.H."/>
            <person name="Smidt H."/>
        </authorList>
    </citation>
    <scope>NUCLEOTIDE SEQUENCE [LARGE SCALE GENOMIC DNA]</scope>
    <source>
        <strain evidence="2 3">Ellin428</strain>
    </source>
</reference>
<evidence type="ECO:0000259" key="1">
    <source>
        <dbReference type="Pfam" id="PF01243"/>
    </source>
</evidence>
<dbReference type="PANTHER" id="PTHR34818">
    <property type="entry name" value="PROTEIN BLI-3"/>
    <property type="match status" value="1"/>
</dbReference>
<dbReference type="SUPFAM" id="SSF50475">
    <property type="entry name" value="FMN-binding split barrel"/>
    <property type="match status" value="1"/>
</dbReference>
<accession>B4D2V5</accession>
<dbReference type="RefSeq" id="WP_006980568.1">
    <property type="nucleotide sequence ID" value="NZ_ABVL01000009.1"/>
</dbReference>
<feature type="domain" description="Pyridoxamine 5'-phosphate oxidase N-terminal" evidence="1">
    <location>
        <begin position="26"/>
        <end position="144"/>
    </location>
</feature>
<name>B4D2V5_9BACT</name>
<dbReference type="Proteomes" id="UP000005824">
    <property type="component" value="Unassembled WGS sequence"/>
</dbReference>
<dbReference type="InParanoid" id="B4D2V5"/>
<dbReference type="EMBL" id="ABVL01000009">
    <property type="protein sequence ID" value="EDY19066.1"/>
    <property type="molecule type" value="Genomic_DNA"/>
</dbReference>
<organism evidence="2 3">
    <name type="scientific">Chthoniobacter flavus Ellin428</name>
    <dbReference type="NCBI Taxonomy" id="497964"/>
    <lineage>
        <taxon>Bacteria</taxon>
        <taxon>Pseudomonadati</taxon>
        <taxon>Verrucomicrobiota</taxon>
        <taxon>Spartobacteria</taxon>
        <taxon>Chthoniobacterales</taxon>
        <taxon>Chthoniobacteraceae</taxon>
        <taxon>Chthoniobacter</taxon>
    </lineage>
</organism>
<dbReference type="Pfam" id="PF01243">
    <property type="entry name" value="PNPOx_N"/>
    <property type="match status" value="1"/>
</dbReference>
<dbReference type="InterPro" id="IPR012349">
    <property type="entry name" value="Split_barrel_FMN-bd"/>
</dbReference>